<feature type="domain" description="RNase H type-1" evidence="3">
    <location>
        <begin position="1314"/>
        <end position="1382"/>
    </location>
</feature>
<evidence type="ECO:0000313" key="7">
    <source>
        <dbReference type="Proteomes" id="UP000596661"/>
    </source>
</evidence>
<dbReference type="EnsemblPlants" id="evm.model.01.666">
    <property type="protein sequence ID" value="cds.evm.model.01.666"/>
    <property type="gene ID" value="evm.TU.01.666"/>
</dbReference>
<organism evidence="6 7">
    <name type="scientific">Cannabis sativa</name>
    <name type="common">Hemp</name>
    <name type="synonym">Marijuana</name>
    <dbReference type="NCBI Taxonomy" id="3483"/>
    <lineage>
        <taxon>Eukaryota</taxon>
        <taxon>Viridiplantae</taxon>
        <taxon>Streptophyta</taxon>
        <taxon>Embryophyta</taxon>
        <taxon>Tracheophyta</taxon>
        <taxon>Spermatophyta</taxon>
        <taxon>Magnoliopsida</taxon>
        <taxon>eudicotyledons</taxon>
        <taxon>Gunneridae</taxon>
        <taxon>Pentapetalae</taxon>
        <taxon>rosids</taxon>
        <taxon>fabids</taxon>
        <taxon>Rosales</taxon>
        <taxon>Cannabaceae</taxon>
        <taxon>Cannabis</taxon>
    </lineage>
</organism>
<dbReference type="SUPFAM" id="SSF56219">
    <property type="entry name" value="DNase I-like"/>
    <property type="match status" value="1"/>
</dbReference>
<protein>
    <recommendedName>
        <fullName evidence="8">CCHC-type domain-containing protein</fullName>
    </recommendedName>
</protein>
<dbReference type="InterPro" id="IPR044730">
    <property type="entry name" value="RNase_H-like_dom_plant"/>
</dbReference>
<reference evidence="6" key="1">
    <citation type="submission" date="2018-11" db="EMBL/GenBank/DDBJ databases">
        <authorList>
            <person name="Grassa J C."/>
        </authorList>
    </citation>
    <scope>NUCLEOTIDE SEQUENCE [LARGE SCALE GENOMIC DNA]</scope>
</reference>
<dbReference type="Pfam" id="PF13966">
    <property type="entry name" value="zf-RVT"/>
    <property type="match status" value="1"/>
</dbReference>
<dbReference type="InterPro" id="IPR036691">
    <property type="entry name" value="Endo/exonu/phosph_ase_sf"/>
</dbReference>
<feature type="region of interest" description="Disordered" evidence="1">
    <location>
        <begin position="410"/>
        <end position="439"/>
    </location>
</feature>
<feature type="region of interest" description="Disordered" evidence="1">
    <location>
        <begin position="332"/>
        <end position="372"/>
    </location>
</feature>
<evidence type="ECO:0000259" key="4">
    <source>
        <dbReference type="Pfam" id="PF13966"/>
    </source>
</evidence>
<dbReference type="PANTHER" id="PTHR33116:SF86">
    <property type="entry name" value="REVERSE TRANSCRIPTASE DOMAIN-CONTAINING PROTEIN"/>
    <property type="match status" value="1"/>
</dbReference>
<dbReference type="SUPFAM" id="SSF53098">
    <property type="entry name" value="Ribonuclease H-like"/>
    <property type="match status" value="1"/>
</dbReference>
<dbReference type="InterPro" id="IPR005135">
    <property type="entry name" value="Endo/exonuclease/phosphatase"/>
</dbReference>
<name>A0A803NQ77_CANSA</name>
<dbReference type="InterPro" id="IPR002156">
    <property type="entry name" value="RNaseH_domain"/>
</dbReference>
<keyword evidence="7" id="KW-1185">Reference proteome</keyword>
<evidence type="ECO:0000259" key="3">
    <source>
        <dbReference type="Pfam" id="PF13456"/>
    </source>
</evidence>
<dbReference type="Gene3D" id="3.60.10.10">
    <property type="entry name" value="Endonuclease/exonuclease/phosphatase"/>
    <property type="match status" value="1"/>
</dbReference>
<dbReference type="Pfam" id="PF03372">
    <property type="entry name" value="Exo_endo_phos"/>
    <property type="match status" value="1"/>
</dbReference>
<feature type="domain" description="Zinc knuckle CX2CX4HX4C" evidence="5">
    <location>
        <begin position="169"/>
        <end position="217"/>
    </location>
</feature>
<dbReference type="InterPro" id="IPR026960">
    <property type="entry name" value="RVT-Znf"/>
</dbReference>
<sequence length="1397" mass="158145">MNSTLCLSEKERNVHSLSETDLHDPNQPPKFFLVARCLSSIVNPKTFIKKMGEFWSNKCRFEVVVSEMHSDIFLLTLACAGDKQRISSGEPWHFFNQLILLHSPSSLQNVTKEDFRFAQFWVQTHRLPFLSKSRALAKKVGEWVGEFVEVHEDSLHEGWGSFLRTRVRLDVTQPLMRGKMVSLPRVMDEHWLEFRYENLPVFCFYCGKIGHPFDKCLAFMELVDMGVDPDLLYGPQMIGDKLPISGYDRYRTDFSKANAYPFLTRLARKTITSSIPNASNYKNLTMGSVPQPKSLTNAELAQKDQPENSAKAKCPELPLPFPSYVPSNFPNANTSPITEPTPPYNRPLSLSPSETISKISSPSTEPSATAKLKGKAVIIDDSVDEAAIFSKTYKRQVDPDNFRSVLKRCRNNKKEDTKPDDHSAQFVSDKHSDSADGLSSCSAERPDVLFIMETKLQCNAIDRFRSSLRFSNGLEVPRLGLKGGLMLLWMANVDVTLNNYSMNHFDVLVSSDNCHQYHFTGFYGAPETHLRINSWNTLSSLVSTTPNMPWLVLGDFNELLSNDDKDGGPPRNDALMNNFRTTIDLCDLRPIPFCGDSFTWTNKNHHGNIIRERLDRGFFNSHWSDVFTEENIQHLDFYHSDHRAIAYTVSHPNQPAPPKKRNSRFRFEQFWLKDPDCSSIIAAHWNSSDTDQPLNSLLQNIAGCATALQNWHQNKYGSMGRDIAAAHQHSAKLHNVKSSATDHIQQMENADRILDDLLEKEELYWHQRARVDWLQSGDSNTKFFHSRAKTRNAVNKIKRLQSSAGGFVHTEEEISAEIVQYFSGLFSSNGVDNEALNHVISTVDTAITPDQNQQLLLPFTATEVDNALKSMAPDKAPGEDMDSINSALITLIPKVDHPKLWHSKLFSIGGREVLLKAVVQSIPTYAMSCFSLPKKFCAQLESMMANFWWGSNTDNSKIHWKKWKFMCSSKADGATVLQARYFKKGDFLSAKKGVLPSLTWQSICDGRDLLLKGLRWKIGSGRNVHCASDPWLPGNTTMTPFTYTGDPSFTVEHYISIHQTWDLRILQTHFGDIDIQRILSIPLSPFPREDKLIWQHSDTGIYSVKSGYQLAASLETQHEHSSSSTNRQWWNRMWSLRLPKKLKIFLWRFINEALPTAVNLAHRKISSSNACSLCQCSWVTSGHAIFRCKRAKAVWQQFQYKIYMPNMGNAKGYDIFSYIAAAHNDLELEQIVCLMWNIWSERNKETHGSKPKPVDVLCSYSASYLDQFHKATSSKQVAAGASSQEHLSTPPSVPTASRAPQTWRSPPAGLYKLNVDAACDQAVGTLGYGALIRDHMGDVVAGFSKPFPGFFSPKEMEAAALFHSLIWAIQHQLPIHLIETDSLCRQMQLILCLLLLL</sequence>
<evidence type="ECO:0000259" key="2">
    <source>
        <dbReference type="Pfam" id="PF03372"/>
    </source>
</evidence>
<dbReference type="GO" id="GO:0004523">
    <property type="term" value="F:RNA-DNA hybrid ribonuclease activity"/>
    <property type="evidence" value="ECO:0007669"/>
    <property type="project" value="InterPro"/>
</dbReference>
<dbReference type="Pfam" id="PF14392">
    <property type="entry name" value="zf-CCHC_4"/>
    <property type="match status" value="1"/>
</dbReference>
<dbReference type="PANTHER" id="PTHR33116">
    <property type="entry name" value="REVERSE TRANSCRIPTASE ZINC-BINDING DOMAIN-CONTAINING PROTEIN-RELATED-RELATED"/>
    <property type="match status" value="1"/>
</dbReference>
<feature type="domain" description="Reverse transcriptase zinc-binding" evidence="4">
    <location>
        <begin position="1102"/>
        <end position="1195"/>
    </location>
</feature>
<dbReference type="EMBL" id="UZAU01000018">
    <property type="status" value="NOT_ANNOTATED_CDS"/>
    <property type="molecule type" value="Genomic_DNA"/>
</dbReference>
<feature type="compositionally biased region" description="Polar residues" evidence="1">
    <location>
        <begin position="348"/>
        <end position="367"/>
    </location>
</feature>
<dbReference type="InterPro" id="IPR025836">
    <property type="entry name" value="Zn_knuckle_CX2CX4HX4C"/>
</dbReference>
<evidence type="ECO:0000313" key="6">
    <source>
        <dbReference type="EnsemblPlants" id="cds.evm.model.01.666"/>
    </source>
</evidence>
<feature type="region of interest" description="Disordered" evidence="1">
    <location>
        <begin position="1279"/>
        <end position="1303"/>
    </location>
</feature>
<dbReference type="CDD" id="cd06222">
    <property type="entry name" value="RNase_H_like"/>
    <property type="match status" value="1"/>
</dbReference>
<accession>A0A803NQ77</accession>
<feature type="domain" description="Endonuclease/exonuclease/phosphatase" evidence="2">
    <location>
        <begin position="442"/>
        <end position="642"/>
    </location>
</feature>
<evidence type="ECO:0000256" key="1">
    <source>
        <dbReference type="SAM" id="MobiDB-lite"/>
    </source>
</evidence>
<dbReference type="Pfam" id="PF13456">
    <property type="entry name" value="RVT_3"/>
    <property type="match status" value="1"/>
</dbReference>
<dbReference type="Gramene" id="evm.model.01.666">
    <property type="protein sequence ID" value="cds.evm.model.01.666"/>
    <property type="gene ID" value="evm.TU.01.666"/>
</dbReference>
<dbReference type="Proteomes" id="UP000596661">
    <property type="component" value="Chromosome 1"/>
</dbReference>
<dbReference type="GO" id="GO:0003676">
    <property type="term" value="F:nucleic acid binding"/>
    <property type="evidence" value="ECO:0007669"/>
    <property type="project" value="InterPro"/>
</dbReference>
<dbReference type="InterPro" id="IPR012337">
    <property type="entry name" value="RNaseH-like_sf"/>
</dbReference>
<reference evidence="6" key="2">
    <citation type="submission" date="2021-03" db="UniProtKB">
        <authorList>
            <consortium name="EnsemblPlants"/>
        </authorList>
    </citation>
    <scope>IDENTIFICATION</scope>
</reference>
<evidence type="ECO:0000259" key="5">
    <source>
        <dbReference type="Pfam" id="PF14392"/>
    </source>
</evidence>
<evidence type="ECO:0008006" key="8">
    <source>
        <dbReference type="Google" id="ProtNLM"/>
    </source>
</evidence>
<proteinExistence type="predicted"/>
<feature type="compositionally biased region" description="Basic and acidic residues" evidence="1">
    <location>
        <begin position="412"/>
        <end position="434"/>
    </location>
</feature>